<evidence type="ECO:0000256" key="1">
    <source>
        <dbReference type="SAM" id="MobiDB-lite"/>
    </source>
</evidence>
<feature type="region of interest" description="Disordered" evidence="1">
    <location>
        <begin position="30"/>
        <end position="81"/>
    </location>
</feature>
<name>A0A426ZR07_ENSVE</name>
<reference evidence="2 3" key="1">
    <citation type="journal article" date="2014" name="Agronomy (Basel)">
        <title>A Draft Genome Sequence for Ensete ventricosum, the Drought-Tolerant Tree Against Hunger.</title>
        <authorList>
            <person name="Harrison J."/>
            <person name="Moore K.A."/>
            <person name="Paszkiewicz K."/>
            <person name="Jones T."/>
            <person name="Grant M."/>
            <person name="Ambacheew D."/>
            <person name="Muzemil S."/>
            <person name="Studholme D.J."/>
        </authorList>
    </citation>
    <scope>NUCLEOTIDE SEQUENCE [LARGE SCALE GENOMIC DNA]</scope>
</reference>
<accession>A0A426ZR07</accession>
<evidence type="ECO:0000313" key="3">
    <source>
        <dbReference type="Proteomes" id="UP000287651"/>
    </source>
</evidence>
<dbReference type="Proteomes" id="UP000287651">
    <property type="component" value="Unassembled WGS sequence"/>
</dbReference>
<organism evidence="2 3">
    <name type="scientific">Ensete ventricosum</name>
    <name type="common">Abyssinian banana</name>
    <name type="synonym">Musa ensete</name>
    <dbReference type="NCBI Taxonomy" id="4639"/>
    <lineage>
        <taxon>Eukaryota</taxon>
        <taxon>Viridiplantae</taxon>
        <taxon>Streptophyta</taxon>
        <taxon>Embryophyta</taxon>
        <taxon>Tracheophyta</taxon>
        <taxon>Spermatophyta</taxon>
        <taxon>Magnoliopsida</taxon>
        <taxon>Liliopsida</taxon>
        <taxon>Zingiberales</taxon>
        <taxon>Musaceae</taxon>
        <taxon>Ensete</taxon>
    </lineage>
</organism>
<sequence length="108" mass="11121">MLPLRFPTSGIRAKPAAARPLQRRLTAARAPCKGRPGCGSSGCQQGAAPMEVPPAGTALARRGDRPKATAHTTGATARGQGVVVNGAQHRCLRDGGSGDHWMRVEGEG</sequence>
<comment type="caution">
    <text evidence="2">The sequence shown here is derived from an EMBL/GenBank/DDBJ whole genome shotgun (WGS) entry which is preliminary data.</text>
</comment>
<dbReference type="AlphaFoldDB" id="A0A426ZR07"/>
<protein>
    <submittedName>
        <fullName evidence="2">Uncharacterized protein</fullName>
    </submittedName>
</protein>
<gene>
    <name evidence="2" type="ORF">B296_00005649</name>
</gene>
<evidence type="ECO:0000313" key="2">
    <source>
        <dbReference type="EMBL" id="RRT66368.1"/>
    </source>
</evidence>
<dbReference type="EMBL" id="AMZH03005450">
    <property type="protein sequence ID" value="RRT66368.1"/>
    <property type="molecule type" value="Genomic_DNA"/>
</dbReference>
<proteinExistence type="predicted"/>